<reference evidence="2 3" key="1">
    <citation type="submission" date="2020-04" db="EMBL/GenBank/DDBJ databases">
        <title>Paenibacillus algicola sp. nov., a novel marine bacterium producing alginate lyase.</title>
        <authorList>
            <person name="Huang H."/>
        </authorList>
    </citation>
    <scope>NUCLEOTIDE SEQUENCE [LARGE SCALE GENOMIC DNA]</scope>
    <source>
        <strain evidence="2 3">L7-75</strain>
    </source>
</reference>
<protein>
    <submittedName>
        <fullName evidence="2">DinB family protein</fullName>
    </submittedName>
</protein>
<evidence type="ECO:0000313" key="2">
    <source>
        <dbReference type="EMBL" id="NMO95098.1"/>
    </source>
</evidence>
<dbReference type="SUPFAM" id="SSF109854">
    <property type="entry name" value="DinB/YfiT-like putative metalloenzymes"/>
    <property type="match status" value="1"/>
</dbReference>
<evidence type="ECO:0000313" key="3">
    <source>
        <dbReference type="Proteomes" id="UP000565468"/>
    </source>
</evidence>
<dbReference type="Gene3D" id="1.20.120.450">
    <property type="entry name" value="dinb family like domain"/>
    <property type="match status" value="1"/>
</dbReference>
<organism evidence="2 3">
    <name type="scientific">Paenibacillus lemnae</name>
    <dbReference type="NCBI Taxonomy" id="1330551"/>
    <lineage>
        <taxon>Bacteria</taxon>
        <taxon>Bacillati</taxon>
        <taxon>Bacillota</taxon>
        <taxon>Bacilli</taxon>
        <taxon>Bacillales</taxon>
        <taxon>Paenibacillaceae</taxon>
        <taxon>Paenibacillus</taxon>
    </lineage>
</organism>
<proteinExistence type="predicted"/>
<dbReference type="Pfam" id="PF12867">
    <property type="entry name" value="DinB_2"/>
    <property type="match status" value="1"/>
</dbReference>
<dbReference type="AlphaFoldDB" id="A0A848M292"/>
<keyword evidence="3" id="KW-1185">Reference proteome</keyword>
<comment type="caution">
    <text evidence="2">The sequence shown here is derived from an EMBL/GenBank/DDBJ whole genome shotgun (WGS) entry which is preliminary data.</text>
</comment>
<name>A0A848M292_PAELE</name>
<dbReference type="InterPro" id="IPR034660">
    <property type="entry name" value="DinB/YfiT-like"/>
</dbReference>
<evidence type="ECO:0000259" key="1">
    <source>
        <dbReference type="Pfam" id="PF12867"/>
    </source>
</evidence>
<accession>A0A848M292</accession>
<sequence>MNAAKEMKKLLFEELELIVRTTSNLMTKIKAEDWEYRPAANMRSLEELAQHLAGVPSVDLEILHEKSEPDIRALEREINEAGRDADKLIGWLRRGTDDLKAYMESLSDEDFLNKQTKPFYLDHGPVQAKWLIEIVTHAQHHRAQLFNYLKAQGYDINMFDLY</sequence>
<dbReference type="EMBL" id="JABBPN010000003">
    <property type="protein sequence ID" value="NMO95098.1"/>
    <property type="molecule type" value="Genomic_DNA"/>
</dbReference>
<dbReference type="Proteomes" id="UP000565468">
    <property type="component" value="Unassembled WGS sequence"/>
</dbReference>
<dbReference type="InterPro" id="IPR024775">
    <property type="entry name" value="DinB-like"/>
</dbReference>
<dbReference type="RefSeq" id="WP_169503861.1">
    <property type="nucleotide sequence ID" value="NZ_JABBPN010000003.1"/>
</dbReference>
<feature type="domain" description="DinB-like" evidence="1">
    <location>
        <begin position="20"/>
        <end position="145"/>
    </location>
</feature>
<gene>
    <name evidence="2" type="ORF">HII30_04765</name>
</gene>